<dbReference type="AlphaFoldDB" id="A0A1H3ILJ3"/>
<dbReference type="GO" id="GO:0005829">
    <property type="term" value="C:cytosol"/>
    <property type="evidence" value="ECO:0007669"/>
    <property type="project" value="TreeGrafter"/>
</dbReference>
<dbReference type="HAMAP" id="MF_00652">
    <property type="entry name" value="UPF0246"/>
    <property type="match status" value="1"/>
</dbReference>
<dbReference type="Proteomes" id="UP000198914">
    <property type="component" value="Unassembled WGS sequence"/>
</dbReference>
<dbReference type="PANTHER" id="PTHR30283:SF4">
    <property type="entry name" value="PEROXIDE STRESS RESISTANCE PROTEIN YAAA"/>
    <property type="match status" value="1"/>
</dbReference>
<organism evidence="3 4">
    <name type="scientific">Jannaschia faecimaris</name>
    <dbReference type="NCBI Taxonomy" id="1244108"/>
    <lineage>
        <taxon>Bacteria</taxon>
        <taxon>Pseudomonadati</taxon>
        <taxon>Pseudomonadota</taxon>
        <taxon>Alphaproteobacteria</taxon>
        <taxon>Rhodobacterales</taxon>
        <taxon>Roseobacteraceae</taxon>
        <taxon>Jannaschia</taxon>
    </lineage>
</organism>
<comment type="similarity">
    <text evidence="1">Belongs to the UPF0246 family.</text>
</comment>
<dbReference type="OrthoDB" id="9777133at2"/>
<gene>
    <name evidence="3" type="ORF">SAMN05444004_10144</name>
</gene>
<evidence type="ECO:0000256" key="2">
    <source>
        <dbReference type="SAM" id="MobiDB-lite"/>
    </source>
</evidence>
<dbReference type="RefSeq" id="WP_092640510.1">
    <property type="nucleotide sequence ID" value="NZ_FNPX01000001.1"/>
</dbReference>
<feature type="region of interest" description="Disordered" evidence="2">
    <location>
        <begin position="236"/>
        <end position="256"/>
    </location>
</feature>
<evidence type="ECO:0000313" key="4">
    <source>
        <dbReference type="Proteomes" id="UP000198914"/>
    </source>
</evidence>
<name>A0A1H3ILJ3_9RHOB</name>
<dbReference type="NCBIfam" id="NF002542">
    <property type="entry name" value="PRK02101.1-3"/>
    <property type="match status" value="1"/>
</dbReference>
<sequence length="256" mass="28155">MLTVISPAKKLDFDAVDHATTPPRFPDDVSELLNVVRALSVDDLMKLMSISENLAVLNRDRFRDWDDAPEKAAVFAFAGDTYTGLDAATLSDDALRQAKGNLRILSGMYGLLRPLDALKPYRLEMGSRLANPRGKNLYDFWGDRIARALNDDGKASGATHLLNCASQEYFGAVDRDALTLRVITPRFLEDKAGGPKVVGFYAKQARGAMARYVMENRITDPADLRGFTTGGYEYQASQSEDGAPVFLRPDQAQKAA</sequence>
<accession>A0A1H3ILJ3</accession>
<evidence type="ECO:0000256" key="1">
    <source>
        <dbReference type="HAMAP-Rule" id="MF_00652"/>
    </source>
</evidence>
<dbReference type="PANTHER" id="PTHR30283">
    <property type="entry name" value="PEROXIDE STRESS RESPONSE PROTEIN YAAA"/>
    <property type="match status" value="1"/>
</dbReference>
<dbReference type="EMBL" id="FNPX01000001">
    <property type="protein sequence ID" value="SDY28570.1"/>
    <property type="molecule type" value="Genomic_DNA"/>
</dbReference>
<keyword evidence="4" id="KW-1185">Reference proteome</keyword>
<proteinExistence type="inferred from homology"/>
<dbReference type="Pfam" id="PF03883">
    <property type="entry name" value="H2O2_YaaD"/>
    <property type="match status" value="1"/>
</dbReference>
<reference evidence="4" key="1">
    <citation type="submission" date="2016-10" db="EMBL/GenBank/DDBJ databases">
        <authorList>
            <person name="Varghese N."/>
            <person name="Submissions S."/>
        </authorList>
    </citation>
    <scope>NUCLEOTIDE SEQUENCE [LARGE SCALE GENOMIC DNA]</scope>
    <source>
        <strain evidence="4">DSM 100420</strain>
    </source>
</reference>
<dbReference type="STRING" id="1244108.SAMN05444004_10144"/>
<dbReference type="InterPro" id="IPR005583">
    <property type="entry name" value="YaaA"/>
</dbReference>
<evidence type="ECO:0000313" key="3">
    <source>
        <dbReference type="EMBL" id="SDY28570.1"/>
    </source>
</evidence>
<protein>
    <recommendedName>
        <fullName evidence="1">UPF0246 protein SAMN05444004_10144</fullName>
    </recommendedName>
</protein>
<dbReference type="GO" id="GO:0033194">
    <property type="term" value="P:response to hydroperoxide"/>
    <property type="evidence" value="ECO:0007669"/>
    <property type="project" value="TreeGrafter"/>
</dbReference>